<dbReference type="Gene3D" id="3.80.10.10">
    <property type="entry name" value="Ribonuclease Inhibitor"/>
    <property type="match status" value="2"/>
</dbReference>
<sequence length="348" mass="38717">METLPRCGLGFLSVEDCWSILTTRRANAEMCTGVPLVAKELSIVGCPKLKCTSIHSLPSLHNLIIASTTLEEGLSLNGCMPLHDLRIQECNGFTSILSGLHSSTSFRTLRIQGCPNLRTLSDHGLQIPVSLEYLHIKNCPNLEAIASLDNLTSLLHMYIEKCDRVTSIPSGLAYCTSLIKLWVGSCHNLISLADHNLSSFLQSISSLYLSECGKLQHLPKGLHCLTRLKVMTIGEFWGELESFPDFQIPSKLTGDLSLKSEVSHTIEAMQRLTKLHDLEIDSCPCLAERCAKDSGPEWPKISHIPKYHRFCLSSHYVRVLSTHSFIGRILWKVISQSATSFFNRSLLN</sequence>
<dbReference type="PANTHER" id="PTHR36766">
    <property type="entry name" value="PLANT BROAD-SPECTRUM MILDEW RESISTANCE PROTEIN RPW8"/>
    <property type="match status" value="1"/>
</dbReference>
<keyword evidence="3" id="KW-1185">Reference proteome</keyword>
<dbReference type="PANTHER" id="PTHR36766:SF40">
    <property type="entry name" value="DISEASE RESISTANCE PROTEIN RGA3"/>
    <property type="match status" value="1"/>
</dbReference>
<keyword evidence="1" id="KW-0611">Plant defense</keyword>
<dbReference type="AlphaFoldDB" id="A0A5N5HTT4"/>
<protein>
    <submittedName>
        <fullName evidence="2">Disease resistance protein RGA2-like</fullName>
    </submittedName>
</protein>
<reference evidence="2 3" key="1">
    <citation type="submission" date="2019-09" db="EMBL/GenBank/DDBJ databases">
        <authorList>
            <person name="Ou C."/>
        </authorList>
    </citation>
    <scope>NUCLEOTIDE SEQUENCE [LARGE SCALE GENOMIC DNA]</scope>
    <source>
        <strain evidence="2">S2</strain>
        <tissue evidence="2">Leaf</tissue>
    </source>
</reference>
<gene>
    <name evidence="2" type="ORF">D8674_020412</name>
</gene>
<dbReference type="GO" id="GO:0006952">
    <property type="term" value="P:defense response"/>
    <property type="evidence" value="ECO:0007669"/>
    <property type="project" value="UniProtKB-KW"/>
</dbReference>
<accession>A0A5N5HTT4</accession>
<dbReference type="Proteomes" id="UP000327157">
    <property type="component" value="Chromosome 2"/>
</dbReference>
<organism evidence="2 3">
    <name type="scientific">Pyrus ussuriensis x Pyrus communis</name>
    <dbReference type="NCBI Taxonomy" id="2448454"/>
    <lineage>
        <taxon>Eukaryota</taxon>
        <taxon>Viridiplantae</taxon>
        <taxon>Streptophyta</taxon>
        <taxon>Embryophyta</taxon>
        <taxon>Tracheophyta</taxon>
        <taxon>Spermatophyta</taxon>
        <taxon>Magnoliopsida</taxon>
        <taxon>eudicotyledons</taxon>
        <taxon>Gunneridae</taxon>
        <taxon>Pentapetalae</taxon>
        <taxon>rosids</taxon>
        <taxon>fabids</taxon>
        <taxon>Rosales</taxon>
        <taxon>Rosaceae</taxon>
        <taxon>Amygdaloideae</taxon>
        <taxon>Maleae</taxon>
        <taxon>Pyrus</taxon>
    </lineage>
</organism>
<dbReference type="SUPFAM" id="SSF52058">
    <property type="entry name" value="L domain-like"/>
    <property type="match status" value="1"/>
</dbReference>
<name>A0A5N5HTT4_9ROSA</name>
<evidence type="ECO:0000313" key="3">
    <source>
        <dbReference type="Proteomes" id="UP000327157"/>
    </source>
</evidence>
<reference evidence="2 3" key="3">
    <citation type="submission" date="2019-11" db="EMBL/GenBank/DDBJ databases">
        <title>A de novo genome assembly of a pear dwarfing rootstock.</title>
        <authorList>
            <person name="Wang F."/>
            <person name="Wang J."/>
            <person name="Li S."/>
            <person name="Zhang Y."/>
            <person name="Fang M."/>
            <person name="Ma L."/>
            <person name="Zhao Y."/>
            <person name="Jiang S."/>
        </authorList>
    </citation>
    <scope>NUCLEOTIDE SEQUENCE [LARGE SCALE GENOMIC DNA]</scope>
    <source>
        <strain evidence="2">S2</strain>
        <tissue evidence="2">Leaf</tissue>
    </source>
</reference>
<evidence type="ECO:0000256" key="1">
    <source>
        <dbReference type="ARBA" id="ARBA00022821"/>
    </source>
</evidence>
<evidence type="ECO:0000313" key="2">
    <source>
        <dbReference type="EMBL" id="KAB2626794.1"/>
    </source>
</evidence>
<proteinExistence type="predicted"/>
<reference evidence="3" key="2">
    <citation type="submission" date="2019-10" db="EMBL/GenBank/DDBJ databases">
        <title>A de novo genome assembly of a pear dwarfing rootstock.</title>
        <authorList>
            <person name="Wang F."/>
            <person name="Wang J."/>
            <person name="Li S."/>
            <person name="Zhang Y."/>
            <person name="Fang M."/>
            <person name="Ma L."/>
            <person name="Zhao Y."/>
            <person name="Jiang S."/>
        </authorList>
    </citation>
    <scope>NUCLEOTIDE SEQUENCE [LARGE SCALE GENOMIC DNA]</scope>
</reference>
<dbReference type="OrthoDB" id="1928346at2759"/>
<dbReference type="EMBL" id="SMOL01000157">
    <property type="protein sequence ID" value="KAB2626794.1"/>
    <property type="molecule type" value="Genomic_DNA"/>
</dbReference>
<comment type="caution">
    <text evidence="2">The sequence shown here is derived from an EMBL/GenBank/DDBJ whole genome shotgun (WGS) entry which is preliminary data.</text>
</comment>
<dbReference type="InterPro" id="IPR032675">
    <property type="entry name" value="LRR_dom_sf"/>
</dbReference>